<organism evidence="3 4">
    <name type="scientific">Penicillium angulare</name>
    <dbReference type="NCBI Taxonomy" id="116970"/>
    <lineage>
        <taxon>Eukaryota</taxon>
        <taxon>Fungi</taxon>
        <taxon>Dikarya</taxon>
        <taxon>Ascomycota</taxon>
        <taxon>Pezizomycotina</taxon>
        <taxon>Eurotiomycetes</taxon>
        <taxon>Eurotiomycetidae</taxon>
        <taxon>Eurotiales</taxon>
        <taxon>Aspergillaceae</taxon>
        <taxon>Penicillium</taxon>
    </lineage>
</organism>
<feature type="region of interest" description="Disordered" evidence="1">
    <location>
        <begin position="214"/>
        <end position="245"/>
    </location>
</feature>
<keyword evidence="2" id="KW-1133">Transmembrane helix</keyword>
<keyword evidence="2" id="KW-0472">Membrane</keyword>
<evidence type="ECO:0000256" key="1">
    <source>
        <dbReference type="SAM" id="MobiDB-lite"/>
    </source>
</evidence>
<feature type="transmembrane region" description="Helical" evidence="2">
    <location>
        <begin position="33"/>
        <end position="54"/>
    </location>
</feature>
<evidence type="ECO:0000256" key="2">
    <source>
        <dbReference type="SAM" id="Phobius"/>
    </source>
</evidence>
<dbReference type="OrthoDB" id="3254104at2759"/>
<protein>
    <submittedName>
        <fullName evidence="3">Uncharacterized protein</fullName>
    </submittedName>
</protein>
<feature type="transmembrane region" description="Helical" evidence="2">
    <location>
        <begin position="132"/>
        <end position="153"/>
    </location>
</feature>
<proteinExistence type="predicted"/>
<feature type="transmembrane region" description="Helical" evidence="2">
    <location>
        <begin position="66"/>
        <end position="88"/>
    </location>
</feature>
<dbReference type="EMBL" id="JAPQKH010000012">
    <property type="protein sequence ID" value="KAJ5080844.1"/>
    <property type="molecule type" value="Genomic_DNA"/>
</dbReference>
<name>A0A9W9EFJ4_9EURO</name>
<keyword evidence="2" id="KW-0812">Transmembrane</keyword>
<feature type="transmembrane region" description="Helical" evidence="2">
    <location>
        <begin position="95"/>
        <end position="120"/>
    </location>
</feature>
<reference evidence="3" key="2">
    <citation type="journal article" date="2023" name="IMA Fungus">
        <title>Comparative genomic study of the Penicillium genus elucidates a diverse pangenome and 15 lateral gene transfer events.</title>
        <authorList>
            <person name="Petersen C."/>
            <person name="Sorensen T."/>
            <person name="Nielsen M.R."/>
            <person name="Sondergaard T.E."/>
            <person name="Sorensen J.L."/>
            <person name="Fitzpatrick D.A."/>
            <person name="Frisvad J.C."/>
            <person name="Nielsen K.L."/>
        </authorList>
    </citation>
    <scope>NUCLEOTIDE SEQUENCE</scope>
    <source>
        <strain evidence="3">IBT 30069</strain>
    </source>
</reference>
<evidence type="ECO:0000313" key="3">
    <source>
        <dbReference type="EMBL" id="KAJ5080844.1"/>
    </source>
</evidence>
<keyword evidence="4" id="KW-1185">Reference proteome</keyword>
<reference evidence="3" key="1">
    <citation type="submission" date="2022-11" db="EMBL/GenBank/DDBJ databases">
        <authorList>
            <person name="Petersen C."/>
        </authorList>
    </citation>
    <scope>NUCLEOTIDE SEQUENCE</scope>
    <source>
        <strain evidence="3">IBT 30069</strain>
    </source>
</reference>
<comment type="caution">
    <text evidence="3">The sequence shown here is derived from an EMBL/GenBank/DDBJ whole genome shotgun (WGS) entry which is preliminary data.</text>
</comment>
<evidence type="ECO:0000313" key="4">
    <source>
        <dbReference type="Proteomes" id="UP001149165"/>
    </source>
</evidence>
<gene>
    <name evidence="3" type="ORF">N7456_013554</name>
</gene>
<dbReference type="AlphaFoldDB" id="A0A9W9EFJ4"/>
<dbReference type="Proteomes" id="UP001149165">
    <property type="component" value="Unassembled WGS sequence"/>
</dbReference>
<feature type="compositionally biased region" description="Polar residues" evidence="1">
    <location>
        <begin position="230"/>
        <end position="245"/>
    </location>
</feature>
<sequence length="245" mass="27532">MQFSTTPSEYDGLVIPPPKQVFNIDRASRLWRLLTISGAIVLLVGYLMLAVVFGDKNTDVHIDETTTIVIALFFIALSYAASLAIAFFQRHRKLFLLHLLFVPYTIVNLLALFNVLLNIFARNLRPLSPLRVVATGLPSAFILIYGCASLLIYREFGFTGSNRAADGTPLLNEEELQRRQLARLLEERSAPQPSPDLVHSTYRLEIPTLDPVQKSWDRNEDQPLGAVSRPQHTNQSWSSVSQSII</sequence>
<accession>A0A9W9EFJ4</accession>